<evidence type="ECO:0000313" key="1">
    <source>
        <dbReference type="EMBL" id="AQT28657.1"/>
    </source>
</evidence>
<dbReference type="Proteomes" id="UP000221250">
    <property type="component" value="Segment"/>
</dbReference>
<protein>
    <submittedName>
        <fullName evidence="1">Uncharacterized protein</fullName>
    </submittedName>
</protein>
<accession>A0A1S6L397</accession>
<organism evidence="1 2">
    <name type="scientific">Erwinia phage vB_EamM_Yoloswag</name>
    <dbReference type="NCBI Taxonomy" id="1958956"/>
    <lineage>
        <taxon>Viruses</taxon>
        <taxon>Duplodnaviria</taxon>
        <taxon>Heunggongvirae</taxon>
        <taxon>Uroviricota</taxon>
        <taxon>Caudoviricetes</taxon>
        <taxon>Yoloswagvirus</taxon>
        <taxon>Yoloswagvirus yoloswag</taxon>
    </lineage>
</organism>
<evidence type="ECO:0000313" key="2">
    <source>
        <dbReference type="Proteomes" id="UP000221250"/>
    </source>
</evidence>
<gene>
    <name evidence="1" type="ORF">YOLOSWAG_178</name>
</gene>
<name>A0A1S6L397_9CAUD</name>
<dbReference type="EMBL" id="KY448244">
    <property type="protein sequence ID" value="AQT28657.1"/>
    <property type="molecule type" value="Genomic_DNA"/>
</dbReference>
<keyword evidence="2" id="KW-1185">Reference proteome</keyword>
<proteinExistence type="predicted"/>
<sequence length="367" mass="41640">MAVQHFKVDRTFKENTYSGQYRANQMRMATPYVVDAILKQVLLGLISAQMPFTKAQNFTLVNVYAPDANMSMGYSNMPDPSVIMIDSGLVFTFCMKPRQNRILPRPNQINGRSRYFRLWGENNINEYVTIGVPRSFSFALNGNGLEFLTVLHNVVGTVSRNFLTVDPQPQYAARYITQDISVLDSQDNNLSVQQAMRNLPYTEWHYCSAMWKQFSVALSPELFDRDFPQYFCTYILSGLYMPDVSTTMSNYIDTKVADYIAKGLMKISAAMASGIPDVGPEIQTALYLLLNGRIDCSALESNQIDRTNFVRMYFENLNQNMQRLPEYQSKLVIAAASNHLAMARAILSGSYNVQLRTLAEYMALTEA</sequence>
<reference evidence="1 2" key="1">
    <citation type="submission" date="2017-01" db="EMBL/GenBank/DDBJ databases">
        <authorList>
            <person name="Mah S.A."/>
            <person name="Swanson W.J."/>
            <person name="Moy G.W."/>
            <person name="Vacquier V.D."/>
        </authorList>
    </citation>
    <scope>NUCLEOTIDE SEQUENCE [LARGE SCALE GENOMIC DNA]</scope>
</reference>